<evidence type="ECO:0000256" key="1">
    <source>
        <dbReference type="SAM" id="MobiDB-lite"/>
    </source>
</evidence>
<feature type="transmembrane region" description="Helical" evidence="2">
    <location>
        <begin position="83"/>
        <end position="106"/>
    </location>
</feature>
<comment type="caution">
    <text evidence="3">The sequence shown here is derived from an EMBL/GenBank/DDBJ whole genome shotgun (WGS) entry which is preliminary data.</text>
</comment>
<feature type="transmembrane region" description="Helical" evidence="2">
    <location>
        <begin position="352"/>
        <end position="374"/>
    </location>
</feature>
<feature type="region of interest" description="Disordered" evidence="1">
    <location>
        <begin position="301"/>
        <end position="320"/>
    </location>
</feature>
<keyword evidence="2" id="KW-0472">Membrane</keyword>
<keyword evidence="4" id="KW-1185">Reference proteome</keyword>
<name>A0AAI8W068_9PEZI</name>
<evidence type="ECO:0000313" key="3">
    <source>
        <dbReference type="EMBL" id="CAJ2514273.1"/>
    </source>
</evidence>
<protein>
    <submittedName>
        <fullName evidence="3">Uu.00g023920.m01.CDS01</fullName>
    </submittedName>
</protein>
<dbReference type="EMBL" id="CAUWAG010000020">
    <property type="protein sequence ID" value="CAJ2514273.1"/>
    <property type="molecule type" value="Genomic_DNA"/>
</dbReference>
<feature type="transmembrane region" description="Helical" evidence="2">
    <location>
        <begin position="329"/>
        <end position="346"/>
    </location>
</feature>
<organism evidence="3 4">
    <name type="scientific">Anthostomella pinea</name>
    <dbReference type="NCBI Taxonomy" id="933095"/>
    <lineage>
        <taxon>Eukaryota</taxon>
        <taxon>Fungi</taxon>
        <taxon>Dikarya</taxon>
        <taxon>Ascomycota</taxon>
        <taxon>Pezizomycotina</taxon>
        <taxon>Sordariomycetes</taxon>
        <taxon>Xylariomycetidae</taxon>
        <taxon>Xylariales</taxon>
        <taxon>Xylariaceae</taxon>
        <taxon>Anthostomella</taxon>
    </lineage>
</organism>
<accession>A0AAI8W068</accession>
<evidence type="ECO:0000313" key="4">
    <source>
        <dbReference type="Proteomes" id="UP001295740"/>
    </source>
</evidence>
<reference evidence="3" key="1">
    <citation type="submission" date="2023-10" db="EMBL/GenBank/DDBJ databases">
        <authorList>
            <person name="Hackl T."/>
        </authorList>
    </citation>
    <scope>NUCLEOTIDE SEQUENCE</scope>
</reference>
<dbReference type="Proteomes" id="UP001295740">
    <property type="component" value="Unassembled WGS sequence"/>
</dbReference>
<feature type="compositionally biased region" description="Basic and acidic residues" evidence="1">
    <location>
        <begin position="419"/>
        <end position="433"/>
    </location>
</feature>
<gene>
    <name evidence="3" type="ORF">KHLLAP_LOCUS14741</name>
</gene>
<keyword evidence="2" id="KW-1133">Transmembrane helix</keyword>
<feature type="region of interest" description="Disordered" evidence="1">
    <location>
        <begin position="390"/>
        <end position="459"/>
    </location>
</feature>
<proteinExistence type="predicted"/>
<feature type="compositionally biased region" description="Pro residues" evidence="1">
    <location>
        <begin position="400"/>
        <end position="412"/>
    </location>
</feature>
<keyword evidence="2" id="KW-0812">Transmembrane</keyword>
<evidence type="ECO:0000256" key="2">
    <source>
        <dbReference type="SAM" id="Phobius"/>
    </source>
</evidence>
<dbReference type="AlphaFoldDB" id="A0AAI8W068"/>
<sequence>MPCNSLLGFEPHDGKTRIIPTTEVQKGYYNGSHLIGNRAILRSEWNIVRQPAPLRLADGVSVLAMGIRIIIPFRYLKPFLYSYVVFGFYASLGLLGLGLFMVSNLLRNRQLLQIRGWTKLPKTRNPGYDGDADDGGDKMVKRLEELLAAVVGYLCYLLFPEQSSVRTPDFTKRAARVYVEKGKFLYASDTEPVGGNLVHPNKPPIAIKRIVGNICENRETQSKSCIPLYDKDHQALSQQLSAGEYTNSPDSTQILVKFSSHYGKMKVVPTIEVQKGYYNGSHIINNPTILHSEWNISHDTQEPTHLSGCPRDGRLSTLSPNNHPDPNPWIYISVLGMWIVIPSRYIDCITTNLITMIAILGAFLLVAMVASIYCRTHQLHQLRQLRQLQAQQEAAEKTPQPEPPTRLTPPTPSSQSAVEETRSSLDEVVERLRASSKTHARYGLDAGTETPPAVASGRI</sequence>